<evidence type="ECO:0000313" key="1">
    <source>
        <dbReference type="EMBL" id="KKK96930.1"/>
    </source>
</evidence>
<dbReference type="AlphaFoldDB" id="A0A0F9AF72"/>
<dbReference type="EMBL" id="LAZR01046270">
    <property type="protein sequence ID" value="KKK96930.1"/>
    <property type="molecule type" value="Genomic_DNA"/>
</dbReference>
<accession>A0A0F9AF72</accession>
<proteinExistence type="predicted"/>
<reference evidence="1" key="1">
    <citation type="journal article" date="2015" name="Nature">
        <title>Complex archaea that bridge the gap between prokaryotes and eukaryotes.</title>
        <authorList>
            <person name="Spang A."/>
            <person name="Saw J.H."/>
            <person name="Jorgensen S.L."/>
            <person name="Zaremba-Niedzwiedzka K."/>
            <person name="Martijn J."/>
            <person name="Lind A.E."/>
            <person name="van Eijk R."/>
            <person name="Schleper C."/>
            <person name="Guy L."/>
            <person name="Ettema T.J."/>
        </authorList>
    </citation>
    <scope>NUCLEOTIDE SEQUENCE</scope>
</reference>
<organism evidence="1">
    <name type="scientific">marine sediment metagenome</name>
    <dbReference type="NCBI Taxonomy" id="412755"/>
    <lineage>
        <taxon>unclassified sequences</taxon>
        <taxon>metagenomes</taxon>
        <taxon>ecological metagenomes</taxon>
    </lineage>
</organism>
<name>A0A0F9AF72_9ZZZZ</name>
<gene>
    <name evidence="1" type="ORF">LCGC14_2657840</name>
</gene>
<comment type="caution">
    <text evidence="1">The sequence shown here is derived from an EMBL/GenBank/DDBJ whole genome shotgun (WGS) entry which is preliminary data.</text>
</comment>
<sequence length="115" mass="13430">MQIAPEDFTFYEQDWFDFATSLPQLIETILRDGFRQDGPSIVVWPSTKPYVQRIVYKGTKRIVALLWIRDHKPAEYLRVLPTGLVDCILLEEYITDKDDVILQDGEFVRTKVPTP</sequence>
<protein>
    <submittedName>
        <fullName evidence="1">Uncharacterized protein</fullName>
    </submittedName>
</protein>